<name>A0AAV5N312_9GAMM</name>
<dbReference type="Pfam" id="PF00419">
    <property type="entry name" value="Fimbrial"/>
    <property type="match status" value="1"/>
</dbReference>
<dbReference type="InterPro" id="IPR008966">
    <property type="entry name" value="Adhesion_dom_sf"/>
</dbReference>
<dbReference type="AlphaFoldDB" id="A0AAV5N312"/>
<comment type="caution">
    <text evidence="2">The sequence shown here is derived from an EMBL/GenBank/DDBJ whole genome shotgun (WGS) entry which is preliminary data.</text>
</comment>
<dbReference type="EMBL" id="BRLH01000004">
    <property type="protein sequence ID" value="GKX55940.1"/>
    <property type="molecule type" value="Genomic_DNA"/>
</dbReference>
<dbReference type="GO" id="GO:0009289">
    <property type="term" value="C:pilus"/>
    <property type="evidence" value="ECO:0007669"/>
    <property type="project" value="InterPro"/>
</dbReference>
<reference evidence="2" key="1">
    <citation type="submission" date="2022-06" db="EMBL/GenBank/DDBJ databases">
        <title>Draft genome sequences of Leminorella grimontii str. JCM5902.</title>
        <authorList>
            <person name="Wakabayashi Y."/>
            <person name="Kojima K."/>
        </authorList>
    </citation>
    <scope>NUCLEOTIDE SEQUENCE</scope>
    <source>
        <strain evidence="2">JCM 5902</strain>
    </source>
</reference>
<proteinExistence type="predicted"/>
<evidence type="ECO:0000313" key="2">
    <source>
        <dbReference type="EMBL" id="GKX55940.1"/>
    </source>
</evidence>
<dbReference type="InterPro" id="IPR000259">
    <property type="entry name" value="Adhesion_dom_fimbrial"/>
</dbReference>
<evidence type="ECO:0000259" key="1">
    <source>
        <dbReference type="Pfam" id="PF00419"/>
    </source>
</evidence>
<organism evidence="2 3">
    <name type="scientific">Leminorella grimontii</name>
    <dbReference type="NCBI Taxonomy" id="82981"/>
    <lineage>
        <taxon>Bacteria</taxon>
        <taxon>Pseudomonadati</taxon>
        <taxon>Pseudomonadota</taxon>
        <taxon>Gammaproteobacteria</taxon>
        <taxon>Enterobacterales</taxon>
        <taxon>Budviciaceae</taxon>
        <taxon>Leminorella</taxon>
    </lineage>
</organism>
<keyword evidence="3" id="KW-1185">Reference proteome</keyword>
<evidence type="ECO:0000313" key="3">
    <source>
        <dbReference type="Proteomes" id="UP001058124"/>
    </source>
</evidence>
<dbReference type="SUPFAM" id="SSF49401">
    <property type="entry name" value="Bacterial adhesins"/>
    <property type="match status" value="1"/>
</dbReference>
<gene>
    <name evidence="2" type="ORF">SOASR030_20520</name>
</gene>
<dbReference type="GO" id="GO:0007155">
    <property type="term" value="P:cell adhesion"/>
    <property type="evidence" value="ECO:0007669"/>
    <property type="project" value="InterPro"/>
</dbReference>
<dbReference type="InterPro" id="IPR036937">
    <property type="entry name" value="Adhesion_dom_fimbrial_sf"/>
</dbReference>
<protein>
    <recommendedName>
        <fullName evidence="1">Fimbrial-type adhesion domain-containing protein</fullName>
    </recommendedName>
</protein>
<dbReference type="Proteomes" id="UP001058124">
    <property type="component" value="Unassembled WGS sequence"/>
</dbReference>
<accession>A0AAV5N312</accession>
<sequence>MLLFAFLSSSFAYAECIYVSQSIGGWSPAQNSPIGPPAGSLKIYPQTFQPAGTVLFDQTYPMSAILGGNPEAVLYKCRTLDEVNNANAILRLDDTFAIYGTYMYNGVAYHYMNYYASAANNYGTVAYKMAAVMHDGTERDLVFNDGRYNNTDVTFLKSGYEASQLSDSTTYPWVVKVKHYPSVRLTMIRTSYDTNRSTTYWEGYYGRIAYDNPVDGYNYDATYGYIKLYNHIAAPVSSCGVTQVPRTVNLGTYSIADIRSGRTGWSPFTVTYQCNNDSSPVNSLRLGIQPQITSNLLSSDYRYLKPDEGGASGVGIVYRRQGQSAYRNWIQNSGCIGISTDAENHSNCFAASGQGESEGWYSVNPEGSSASAISGNTDYYETFEASIQPLPDGGAISPGTVVSTVNVLVNLP</sequence>
<dbReference type="Gene3D" id="2.60.40.1090">
    <property type="entry name" value="Fimbrial-type adhesion domain"/>
    <property type="match status" value="1"/>
</dbReference>
<feature type="domain" description="Fimbrial-type adhesion" evidence="1">
    <location>
        <begin position="238"/>
        <end position="409"/>
    </location>
</feature>